<dbReference type="EMBL" id="JAINUF010000021">
    <property type="protein sequence ID" value="KAJ8334585.1"/>
    <property type="molecule type" value="Genomic_DNA"/>
</dbReference>
<comment type="caution">
    <text evidence="1">The sequence shown here is derived from an EMBL/GenBank/DDBJ whole genome shotgun (WGS) entry which is preliminary data.</text>
</comment>
<proteinExistence type="predicted"/>
<dbReference type="AlphaFoldDB" id="A0A9Q1E996"/>
<sequence>MQETASSPFLCRTAEISHGGRRGSDPRSLLSLFGRTDKHDCVTVGSVGRWSDLLRARRSQLNPSALSPVLPSIPKSSLAQPAAVMPAGLIPVSVSDSRDQSWGKAGLRPPFTIESVWED</sequence>
<accession>A0A9Q1E996</accession>
<dbReference type="Proteomes" id="UP001152622">
    <property type="component" value="Chromosome 21"/>
</dbReference>
<keyword evidence="2" id="KW-1185">Reference proteome</keyword>
<name>A0A9Q1E996_SYNKA</name>
<evidence type="ECO:0000313" key="1">
    <source>
        <dbReference type="EMBL" id="KAJ8334585.1"/>
    </source>
</evidence>
<protein>
    <submittedName>
        <fullName evidence="1">Uncharacterized protein</fullName>
    </submittedName>
</protein>
<organism evidence="1 2">
    <name type="scientific">Synaphobranchus kaupii</name>
    <name type="common">Kaup's arrowtooth eel</name>
    <dbReference type="NCBI Taxonomy" id="118154"/>
    <lineage>
        <taxon>Eukaryota</taxon>
        <taxon>Metazoa</taxon>
        <taxon>Chordata</taxon>
        <taxon>Craniata</taxon>
        <taxon>Vertebrata</taxon>
        <taxon>Euteleostomi</taxon>
        <taxon>Actinopterygii</taxon>
        <taxon>Neopterygii</taxon>
        <taxon>Teleostei</taxon>
        <taxon>Anguilliformes</taxon>
        <taxon>Synaphobranchidae</taxon>
        <taxon>Synaphobranchus</taxon>
    </lineage>
</organism>
<gene>
    <name evidence="1" type="ORF">SKAU_G00402240</name>
</gene>
<evidence type="ECO:0000313" key="2">
    <source>
        <dbReference type="Proteomes" id="UP001152622"/>
    </source>
</evidence>
<reference evidence="1" key="1">
    <citation type="journal article" date="2023" name="Science">
        <title>Genome structures resolve the early diversification of teleost fishes.</title>
        <authorList>
            <person name="Parey E."/>
            <person name="Louis A."/>
            <person name="Montfort J."/>
            <person name="Bouchez O."/>
            <person name="Roques C."/>
            <person name="Iampietro C."/>
            <person name="Lluch J."/>
            <person name="Castinel A."/>
            <person name="Donnadieu C."/>
            <person name="Desvignes T."/>
            <person name="Floi Bucao C."/>
            <person name="Jouanno E."/>
            <person name="Wen M."/>
            <person name="Mejri S."/>
            <person name="Dirks R."/>
            <person name="Jansen H."/>
            <person name="Henkel C."/>
            <person name="Chen W.J."/>
            <person name="Zahm M."/>
            <person name="Cabau C."/>
            <person name="Klopp C."/>
            <person name="Thompson A.W."/>
            <person name="Robinson-Rechavi M."/>
            <person name="Braasch I."/>
            <person name="Lecointre G."/>
            <person name="Bobe J."/>
            <person name="Postlethwait J.H."/>
            <person name="Berthelot C."/>
            <person name="Roest Crollius H."/>
            <person name="Guiguen Y."/>
        </authorList>
    </citation>
    <scope>NUCLEOTIDE SEQUENCE</scope>
    <source>
        <strain evidence="1">WJC10195</strain>
    </source>
</reference>